<sequence>MDDDSEDKSMSIAQHTLKDHYNYKDNRVYRFVTSEVTGFDAVRNTLWKESEDSNLIIFIDSDDWISNTYIYNHLNKHLVHPEISASQVANISQFKDNSYIEIQHLGVCAQVCKLNELFPSMVENDTCITPVVWTKMINRQHLANDKRYPYFYMDGLNDSFFTFTHFQLLDTIAIFEDEHGGVFRRYNRENSYMDSLRKSKAGERYIKLIDAILNHYIKYDYSNNIYLPFQFLNLAIVMGNNRTPLLVKDYLLKNKEKLSKFINPHSINALENICKLVDPVNLCSFRGILCN</sequence>
<dbReference type="Pfam" id="PF00535">
    <property type="entry name" value="Glycos_transf_2"/>
    <property type="match status" value="1"/>
</dbReference>
<dbReference type="EMBL" id="MEVH01000005">
    <property type="protein sequence ID" value="OGC52116.1"/>
    <property type="molecule type" value="Genomic_DNA"/>
</dbReference>
<reference evidence="2 3" key="1">
    <citation type="journal article" date="2016" name="Nat. Commun.">
        <title>Thousands of microbial genomes shed light on interconnected biogeochemical processes in an aquifer system.</title>
        <authorList>
            <person name="Anantharaman K."/>
            <person name="Brown C.T."/>
            <person name="Hug L.A."/>
            <person name="Sharon I."/>
            <person name="Castelle C.J."/>
            <person name="Probst A.J."/>
            <person name="Thomas B.C."/>
            <person name="Singh A."/>
            <person name="Wilkins M.J."/>
            <person name="Karaoz U."/>
            <person name="Brodie E.L."/>
            <person name="Williams K.H."/>
            <person name="Hubbard S.S."/>
            <person name="Banfield J.F."/>
        </authorList>
    </citation>
    <scope>NUCLEOTIDE SEQUENCE [LARGE SCALE GENOMIC DNA]</scope>
</reference>
<proteinExistence type="predicted"/>
<name>A0A1F4V4T2_UNCKA</name>
<comment type="caution">
    <text evidence="2">The sequence shown here is derived from an EMBL/GenBank/DDBJ whole genome shotgun (WGS) entry which is preliminary data.</text>
</comment>
<evidence type="ECO:0000313" key="2">
    <source>
        <dbReference type="EMBL" id="OGC52116.1"/>
    </source>
</evidence>
<dbReference type="Proteomes" id="UP000178771">
    <property type="component" value="Unassembled WGS sequence"/>
</dbReference>
<dbReference type="STRING" id="1802624.A2982_01315"/>
<dbReference type="InterPro" id="IPR001173">
    <property type="entry name" value="Glyco_trans_2-like"/>
</dbReference>
<evidence type="ECO:0000259" key="1">
    <source>
        <dbReference type="Pfam" id="PF00535"/>
    </source>
</evidence>
<dbReference type="CDD" id="cd00761">
    <property type="entry name" value="Glyco_tranf_GTA_type"/>
    <property type="match status" value="1"/>
</dbReference>
<dbReference type="InterPro" id="IPR029044">
    <property type="entry name" value="Nucleotide-diphossugar_trans"/>
</dbReference>
<accession>A0A1F4V4T2</accession>
<feature type="domain" description="Glycosyltransferase 2-like" evidence="1">
    <location>
        <begin position="1"/>
        <end position="91"/>
    </location>
</feature>
<dbReference type="Gene3D" id="3.90.550.10">
    <property type="entry name" value="Spore Coat Polysaccharide Biosynthesis Protein SpsA, Chain A"/>
    <property type="match status" value="1"/>
</dbReference>
<dbReference type="AlphaFoldDB" id="A0A1F4V4T2"/>
<evidence type="ECO:0000313" key="3">
    <source>
        <dbReference type="Proteomes" id="UP000178771"/>
    </source>
</evidence>
<dbReference type="SUPFAM" id="SSF53448">
    <property type="entry name" value="Nucleotide-diphospho-sugar transferases"/>
    <property type="match status" value="1"/>
</dbReference>
<protein>
    <recommendedName>
        <fullName evidence="1">Glycosyltransferase 2-like domain-containing protein</fullName>
    </recommendedName>
</protein>
<organism evidence="2 3">
    <name type="scientific">candidate division WWE3 bacterium RIFCSPLOWO2_01_FULL_39_13</name>
    <dbReference type="NCBI Taxonomy" id="1802624"/>
    <lineage>
        <taxon>Bacteria</taxon>
        <taxon>Katanobacteria</taxon>
    </lineage>
</organism>
<gene>
    <name evidence="2" type="ORF">A2982_01315</name>
</gene>